<evidence type="ECO:0000313" key="12">
    <source>
        <dbReference type="Proteomes" id="UP000044071"/>
    </source>
</evidence>
<evidence type="ECO:0000313" key="11">
    <source>
        <dbReference type="EMBL" id="CDZ76764.1"/>
    </source>
</evidence>
<feature type="binding site" evidence="8">
    <location>
        <position position="306"/>
    </location>
    <ligand>
        <name>GTP</name>
        <dbReference type="ChEBI" id="CHEBI:37565"/>
    </ligand>
</feature>
<feature type="binding site" evidence="8">
    <location>
        <position position="144"/>
    </location>
    <ligand>
        <name>IMP</name>
        <dbReference type="ChEBI" id="CHEBI:58053"/>
        <note>ligand shared between dimeric partners</note>
    </ligand>
</feature>
<keyword evidence="4 8" id="KW-0547">Nucleotide-binding</keyword>
<protein>
    <recommendedName>
        <fullName evidence="8 10">Adenylosuccinate synthetase</fullName>
        <shortName evidence="8">AMPSase</shortName>
        <shortName evidence="8">AdSS</shortName>
        <ecNumber evidence="8 10">6.3.4.4</ecNumber>
    </recommendedName>
    <alternativeName>
        <fullName evidence="8">IMP--aspartate ligase</fullName>
    </alternativeName>
</protein>
<dbReference type="GO" id="GO:0005525">
    <property type="term" value="F:GTP binding"/>
    <property type="evidence" value="ECO:0007669"/>
    <property type="project" value="UniProtKB-UniRule"/>
</dbReference>
<dbReference type="Proteomes" id="UP000044071">
    <property type="component" value="Unassembled WGS sequence"/>
</dbReference>
<dbReference type="STRING" id="1034943.BN59_01039"/>
<dbReference type="GO" id="GO:0000287">
    <property type="term" value="F:magnesium ion binding"/>
    <property type="evidence" value="ECO:0007669"/>
    <property type="project" value="UniProtKB-UniRule"/>
</dbReference>
<dbReference type="EC" id="6.3.4.4" evidence="8 10"/>
<feature type="binding site" description="in other chain" evidence="8">
    <location>
        <begin position="39"/>
        <end position="42"/>
    </location>
    <ligand>
        <name>IMP</name>
        <dbReference type="ChEBI" id="CHEBI:58053"/>
        <note>ligand shared between dimeric partners</note>
    </ligand>
</feature>
<name>A0A078KYB2_9GAMM</name>
<dbReference type="NCBIfam" id="TIGR00184">
    <property type="entry name" value="purA"/>
    <property type="match status" value="1"/>
</dbReference>
<dbReference type="GO" id="GO:0004019">
    <property type="term" value="F:adenylosuccinate synthase activity"/>
    <property type="evidence" value="ECO:0007669"/>
    <property type="project" value="UniProtKB-UniRule"/>
</dbReference>
<dbReference type="Gene3D" id="3.90.170.10">
    <property type="entry name" value="Adenylosuccinate Synthetase, subunit A, domain 3"/>
    <property type="match status" value="1"/>
</dbReference>
<evidence type="ECO:0000256" key="5">
    <source>
        <dbReference type="ARBA" id="ARBA00022755"/>
    </source>
</evidence>
<sequence length="432" mass="47314">MGKNVVVIGTQWGDEGKGKIVDLLMHDAQVVVRYQGGHNAGHTLKIKGEKTVLRLIPSGMLRPHVQCYIGNGVVLSPQALLDEIKELENKGVSVRSRLHISQACPLILPCHIALDKARESHKGSVTIGTTGRGIGPAYEDKIARRALKVGDLLHPQRFKTKLTELLAYHNFVLKHYFDQPEVELQPLLEEAQLWAEELGAMICDVTTCLHEHRVKGDAIMFEGAQGVFLDIDHGTYPFVTSSNTCVGSVVNGAGFGPRYLDYILGITKAYTTRVGGGPFPTELNDEIGKTLASRGNEFGAVTGRPRRCGWFDAVLLRRSIELNSITGLCMTKLDVLDGLETIKIAVAYRDSKGTLISRPPQAAEDFEGLEPVYEEMPGWSESTADVTELTELPANALAYIKRIEALLDVPVDILSTGPERDATIILRNPFAI</sequence>
<feature type="binding site" description="in other chain" evidence="8">
    <location>
        <position position="304"/>
    </location>
    <ligand>
        <name>IMP</name>
        <dbReference type="ChEBI" id="CHEBI:58053"/>
        <note>ligand shared between dimeric partners</note>
    </ligand>
</feature>
<feature type="active site" description="Proton acceptor" evidence="8">
    <location>
        <position position="14"/>
    </location>
</feature>
<feature type="active site" evidence="9">
    <location>
        <position position="141"/>
    </location>
</feature>
<feature type="binding site" description="in other chain" evidence="8">
    <location>
        <position position="130"/>
    </location>
    <ligand>
        <name>IMP</name>
        <dbReference type="ChEBI" id="CHEBI:58053"/>
        <note>ligand shared between dimeric partners</note>
    </ligand>
</feature>
<evidence type="ECO:0000256" key="7">
    <source>
        <dbReference type="ARBA" id="ARBA00023134"/>
    </source>
</evidence>
<keyword evidence="6 8" id="KW-0460">Magnesium</keyword>
<dbReference type="PROSITE" id="PS01266">
    <property type="entry name" value="ADENYLOSUCCIN_SYN_1"/>
    <property type="match status" value="1"/>
</dbReference>
<comment type="function">
    <text evidence="8">Plays an important role in the de novo pathway of purine nucleotide biosynthesis. Catalyzes the first committed step in the biosynthesis of AMP from IMP.</text>
</comment>
<feature type="binding site" description="in other chain" evidence="8">
    <location>
        <position position="240"/>
    </location>
    <ligand>
        <name>IMP</name>
        <dbReference type="ChEBI" id="CHEBI:58053"/>
        <note>ligand shared between dimeric partners</note>
    </ligand>
</feature>
<dbReference type="HAMAP" id="MF_00011">
    <property type="entry name" value="Adenylosucc_synth"/>
    <property type="match status" value="1"/>
</dbReference>
<feature type="binding site" description="in other chain" evidence="8">
    <location>
        <begin position="14"/>
        <end position="17"/>
    </location>
    <ligand>
        <name>IMP</name>
        <dbReference type="ChEBI" id="CHEBI:58053"/>
        <note>ligand shared between dimeric partners</note>
    </ligand>
</feature>
<keyword evidence="7 8" id="KW-0342">GTP-binding</keyword>
<organism evidence="11 12">
    <name type="scientific">Legionella massiliensis</name>
    <dbReference type="NCBI Taxonomy" id="1034943"/>
    <lineage>
        <taxon>Bacteria</taxon>
        <taxon>Pseudomonadati</taxon>
        <taxon>Pseudomonadota</taxon>
        <taxon>Gammaproteobacteria</taxon>
        <taxon>Legionellales</taxon>
        <taxon>Legionellaceae</taxon>
        <taxon>Legionella</taxon>
    </lineage>
</organism>
<dbReference type="PROSITE" id="PS00513">
    <property type="entry name" value="ADENYLOSUCCIN_SYN_2"/>
    <property type="match status" value="1"/>
</dbReference>
<gene>
    <name evidence="8 11" type="primary">purA</name>
    <name evidence="11" type="ORF">BN59_01039</name>
</gene>
<feature type="binding site" description="in other chain" evidence="8">
    <location>
        <position position="225"/>
    </location>
    <ligand>
        <name>IMP</name>
        <dbReference type="ChEBI" id="CHEBI:58053"/>
        <note>ligand shared between dimeric partners</note>
    </ligand>
</feature>
<comment type="pathway">
    <text evidence="8 10">Purine metabolism; AMP biosynthesis via de novo pathway; AMP from IMP: step 1/2.</text>
</comment>
<evidence type="ECO:0000256" key="6">
    <source>
        <dbReference type="ARBA" id="ARBA00022842"/>
    </source>
</evidence>
<keyword evidence="5 8" id="KW-0658">Purine biosynthesis</keyword>
<dbReference type="PANTHER" id="PTHR11846">
    <property type="entry name" value="ADENYLOSUCCINATE SYNTHETASE"/>
    <property type="match status" value="1"/>
</dbReference>
<feature type="active site" description="Proton donor" evidence="8">
    <location>
        <position position="42"/>
    </location>
</feature>
<keyword evidence="12" id="KW-1185">Reference proteome</keyword>
<comment type="subcellular location">
    <subcellularLocation>
        <location evidence="8">Cytoplasm</location>
    </subcellularLocation>
</comment>
<feature type="binding site" evidence="8">
    <location>
        <position position="14"/>
    </location>
    <ligand>
        <name>Mg(2+)</name>
        <dbReference type="ChEBI" id="CHEBI:18420"/>
    </ligand>
</feature>
<keyword evidence="8" id="KW-0963">Cytoplasm</keyword>
<dbReference type="Gene3D" id="1.10.300.10">
    <property type="entry name" value="Adenylosuccinate Synthetase, subunit A, domain 2"/>
    <property type="match status" value="1"/>
</dbReference>
<feature type="binding site" evidence="8">
    <location>
        <begin position="415"/>
        <end position="417"/>
    </location>
    <ligand>
        <name>GTP</name>
        <dbReference type="ChEBI" id="CHEBI:37565"/>
    </ligand>
</feature>
<dbReference type="Gene3D" id="3.40.440.10">
    <property type="entry name" value="Adenylosuccinate Synthetase, subunit A, domain 1"/>
    <property type="match status" value="1"/>
</dbReference>
<dbReference type="Pfam" id="PF00709">
    <property type="entry name" value="Adenylsucc_synt"/>
    <property type="match status" value="1"/>
</dbReference>
<dbReference type="FunFam" id="1.10.300.10:FF:000001">
    <property type="entry name" value="Adenylosuccinate synthetase"/>
    <property type="match status" value="1"/>
</dbReference>
<dbReference type="InterPro" id="IPR027417">
    <property type="entry name" value="P-loop_NTPase"/>
</dbReference>
<feature type="binding site" evidence="8">
    <location>
        <begin position="41"/>
        <end position="43"/>
    </location>
    <ligand>
        <name>GTP</name>
        <dbReference type="ChEBI" id="CHEBI:37565"/>
    </ligand>
</feature>
<comment type="subunit">
    <text evidence="1 8">Homodimer.</text>
</comment>
<dbReference type="SUPFAM" id="SSF52540">
    <property type="entry name" value="P-loop containing nucleoside triphosphate hydrolases"/>
    <property type="match status" value="1"/>
</dbReference>
<dbReference type="AlphaFoldDB" id="A0A078KYB2"/>
<reference evidence="11 12" key="1">
    <citation type="submission" date="2014-06" db="EMBL/GenBank/DDBJ databases">
        <authorList>
            <person name="Urmite Genomes Urmite Genomes"/>
        </authorList>
    </citation>
    <scope>NUCLEOTIDE SEQUENCE [LARGE SCALE GENOMIC DNA]</scope>
</reference>
<feature type="binding site" evidence="8">
    <location>
        <begin position="13"/>
        <end position="19"/>
    </location>
    <ligand>
        <name>GTP</name>
        <dbReference type="ChEBI" id="CHEBI:37565"/>
    </ligand>
</feature>
<dbReference type="EMBL" id="CCSB01000001">
    <property type="protein sequence ID" value="CDZ76764.1"/>
    <property type="molecule type" value="Genomic_DNA"/>
</dbReference>
<dbReference type="InterPro" id="IPR042110">
    <property type="entry name" value="Adenylosuccinate_synth_dom2"/>
</dbReference>
<dbReference type="GO" id="GO:0046040">
    <property type="term" value="P:IMP metabolic process"/>
    <property type="evidence" value="ECO:0007669"/>
    <property type="project" value="TreeGrafter"/>
</dbReference>
<dbReference type="FunFam" id="3.90.170.10:FF:000001">
    <property type="entry name" value="Adenylosuccinate synthetase"/>
    <property type="match status" value="1"/>
</dbReference>
<feature type="binding site" evidence="8">
    <location>
        <position position="41"/>
    </location>
    <ligand>
        <name>Mg(2+)</name>
        <dbReference type="ChEBI" id="CHEBI:18420"/>
    </ligand>
</feature>
<feature type="binding site" evidence="8">
    <location>
        <begin position="332"/>
        <end position="334"/>
    </location>
    <ligand>
        <name>GTP</name>
        <dbReference type="ChEBI" id="CHEBI:37565"/>
    </ligand>
</feature>
<evidence type="ECO:0000256" key="2">
    <source>
        <dbReference type="ARBA" id="ARBA00022598"/>
    </source>
</evidence>
<dbReference type="InterPro" id="IPR033128">
    <property type="entry name" value="Adenylosuccin_syn_Lys_AS"/>
</dbReference>
<dbReference type="NCBIfam" id="NF002223">
    <property type="entry name" value="PRK01117.1"/>
    <property type="match status" value="1"/>
</dbReference>
<dbReference type="GO" id="GO:0005737">
    <property type="term" value="C:cytoplasm"/>
    <property type="evidence" value="ECO:0007669"/>
    <property type="project" value="UniProtKB-SubCell"/>
</dbReference>
<comment type="catalytic activity">
    <reaction evidence="8 10">
        <text>IMP + L-aspartate + GTP = N(6)-(1,2-dicarboxyethyl)-AMP + GDP + phosphate + 2 H(+)</text>
        <dbReference type="Rhea" id="RHEA:15753"/>
        <dbReference type="ChEBI" id="CHEBI:15378"/>
        <dbReference type="ChEBI" id="CHEBI:29991"/>
        <dbReference type="ChEBI" id="CHEBI:37565"/>
        <dbReference type="ChEBI" id="CHEBI:43474"/>
        <dbReference type="ChEBI" id="CHEBI:57567"/>
        <dbReference type="ChEBI" id="CHEBI:58053"/>
        <dbReference type="ChEBI" id="CHEBI:58189"/>
        <dbReference type="EC" id="6.3.4.4"/>
    </reaction>
</comment>
<dbReference type="SMART" id="SM00788">
    <property type="entry name" value="Adenylsucc_synt"/>
    <property type="match status" value="1"/>
</dbReference>
<keyword evidence="3 8" id="KW-0479">Metal-binding</keyword>
<comment type="similarity">
    <text evidence="8 10">Belongs to the adenylosuccinate synthetase family.</text>
</comment>
<comment type="cofactor">
    <cofactor evidence="8">
        <name>Mg(2+)</name>
        <dbReference type="ChEBI" id="CHEBI:18420"/>
    </cofactor>
    <text evidence="8">Binds 1 Mg(2+) ion per subunit.</text>
</comment>
<accession>A0A078KYB2</accession>
<evidence type="ECO:0000256" key="4">
    <source>
        <dbReference type="ARBA" id="ARBA00022741"/>
    </source>
</evidence>
<evidence type="ECO:0000256" key="9">
    <source>
        <dbReference type="PROSITE-ProRule" id="PRU10134"/>
    </source>
</evidence>
<dbReference type="OrthoDB" id="9807553at2"/>
<dbReference type="UniPathway" id="UPA00075">
    <property type="reaction ID" value="UER00335"/>
</dbReference>
<dbReference type="InterPro" id="IPR018220">
    <property type="entry name" value="Adenylosuccin_syn_GTP-bd"/>
</dbReference>
<keyword evidence="2 8" id="KW-0436">Ligase</keyword>
<dbReference type="InterPro" id="IPR001114">
    <property type="entry name" value="Adenylosuccinate_synthetase"/>
</dbReference>
<dbReference type="InterPro" id="IPR042109">
    <property type="entry name" value="Adenylosuccinate_synth_dom1"/>
</dbReference>
<evidence type="ECO:0000256" key="1">
    <source>
        <dbReference type="ARBA" id="ARBA00011738"/>
    </source>
</evidence>
<dbReference type="GO" id="GO:0044208">
    <property type="term" value="P:'de novo' AMP biosynthetic process"/>
    <property type="evidence" value="ECO:0007669"/>
    <property type="project" value="UniProtKB-UniRule"/>
</dbReference>
<dbReference type="PANTHER" id="PTHR11846:SF0">
    <property type="entry name" value="ADENYLOSUCCINATE SYNTHETASE"/>
    <property type="match status" value="1"/>
</dbReference>
<evidence type="ECO:0000256" key="10">
    <source>
        <dbReference type="RuleBase" id="RU000520"/>
    </source>
</evidence>
<evidence type="ECO:0000256" key="8">
    <source>
        <dbReference type="HAMAP-Rule" id="MF_00011"/>
    </source>
</evidence>
<feature type="binding site" evidence="8">
    <location>
        <begin position="300"/>
        <end position="306"/>
    </location>
    <ligand>
        <name>substrate</name>
    </ligand>
</feature>
<dbReference type="InterPro" id="IPR042111">
    <property type="entry name" value="Adenylosuccinate_synth_dom3"/>
</dbReference>
<proteinExistence type="inferred from homology"/>
<dbReference type="eggNOG" id="COG0104">
    <property type="taxonomic scope" value="Bacteria"/>
</dbReference>
<dbReference type="CDD" id="cd03108">
    <property type="entry name" value="AdSS"/>
    <property type="match status" value="1"/>
</dbReference>
<evidence type="ECO:0000256" key="3">
    <source>
        <dbReference type="ARBA" id="ARBA00022723"/>
    </source>
</evidence>
<dbReference type="RefSeq" id="WP_043873229.1">
    <property type="nucleotide sequence ID" value="NZ_CCVW01000001.1"/>
</dbReference>